<proteinExistence type="predicted"/>
<evidence type="ECO:0000259" key="1">
    <source>
        <dbReference type="PROSITE" id="PS50181"/>
    </source>
</evidence>
<dbReference type="InterPro" id="IPR001810">
    <property type="entry name" value="F-box_dom"/>
</dbReference>
<dbReference type="PROSITE" id="PS50181">
    <property type="entry name" value="FBOX"/>
    <property type="match status" value="1"/>
</dbReference>
<dbReference type="Pfam" id="PF00646">
    <property type="entry name" value="F-box"/>
    <property type="match status" value="1"/>
</dbReference>
<evidence type="ECO:0000313" key="3">
    <source>
        <dbReference type="Proteomes" id="UP000813461"/>
    </source>
</evidence>
<evidence type="ECO:0000313" key="2">
    <source>
        <dbReference type="EMBL" id="KAH7084225.1"/>
    </source>
</evidence>
<protein>
    <recommendedName>
        <fullName evidence="1">F-box domain-containing protein</fullName>
    </recommendedName>
</protein>
<dbReference type="AlphaFoldDB" id="A0A8K0R5D4"/>
<dbReference type="Proteomes" id="UP000813461">
    <property type="component" value="Unassembled WGS sequence"/>
</dbReference>
<comment type="caution">
    <text evidence="2">The sequence shown here is derived from an EMBL/GenBank/DDBJ whole genome shotgun (WGS) entry which is preliminary data.</text>
</comment>
<keyword evidence="3" id="KW-1185">Reference proteome</keyword>
<sequence length="189" mass="22180">MANVFMYTTLLAAPPVFPVPIAGVQQLFGPRAPKIPSVHKRSFIAHFRQNRRAHKAQEINFHTGLHKLPNELLDKITHNLDLIDLLTLAKTCQRTSYLTEGRIFHEIELWEYSGRVRRDHQSRASEQQGKSLDGMEWCCMCREFHPRTSFEQHELAKAADKRECKFWEVPMDFVPRWRWQGRGGISWLK</sequence>
<organism evidence="2 3">
    <name type="scientific">Paraphoma chrysanthemicola</name>
    <dbReference type="NCBI Taxonomy" id="798071"/>
    <lineage>
        <taxon>Eukaryota</taxon>
        <taxon>Fungi</taxon>
        <taxon>Dikarya</taxon>
        <taxon>Ascomycota</taxon>
        <taxon>Pezizomycotina</taxon>
        <taxon>Dothideomycetes</taxon>
        <taxon>Pleosporomycetidae</taxon>
        <taxon>Pleosporales</taxon>
        <taxon>Pleosporineae</taxon>
        <taxon>Phaeosphaeriaceae</taxon>
        <taxon>Paraphoma</taxon>
    </lineage>
</organism>
<dbReference type="SMART" id="SM00256">
    <property type="entry name" value="FBOX"/>
    <property type="match status" value="1"/>
</dbReference>
<accession>A0A8K0R5D4</accession>
<dbReference type="InterPro" id="IPR036047">
    <property type="entry name" value="F-box-like_dom_sf"/>
</dbReference>
<reference evidence="2" key="1">
    <citation type="journal article" date="2021" name="Nat. Commun.">
        <title>Genetic determinants of endophytism in the Arabidopsis root mycobiome.</title>
        <authorList>
            <person name="Mesny F."/>
            <person name="Miyauchi S."/>
            <person name="Thiergart T."/>
            <person name="Pickel B."/>
            <person name="Atanasova L."/>
            <person name="Karlsson M."/>
            <person name="Huettel B."/>
            <person name="Barry K.W."/>
            <person name="Haridas S."/>
            <person name="Chen C."/>
            <person name="Bauer D."/>
            <person name="Andreopoulos W."/>
            <person name="Pangilinan J."/>
            <person name="LaButti K."/>
            <person name="Riley R."/>
            <person name="Lipzen A."/>
            <person name="Clum A."/>
            <person name="Drula E."/>
            <person name="Henrissat B."/>
            <person name="Kohler A."/>
            <person name="Grigoriev I.V."/>
            <person name="Martin F.M."/>
            <person name="Hacquard S."/>
        </authorList>
    </citation>
    <scope>NUCLEOTIDE SEQUENCE</scope>
    <source>
        <strain evidence="2">MPI-SDFR-AT-0120</strain>
    </source>
</reference>
<dbReference type="OrthoDB" id="10303120at2759"/>
<dbReference type="EMBL" id="JAGMVJ010000012">
    <property type="protein sequence ID" value="KAH7084225.1"/>
    <property type="molecule type" value="Genomic_DNA"/>
</dbReference>
<feature type="domain" description="F-box" evidence="1">
    <location>
        <begin position="62"/>
        <end position="107"/>
    </location>
</feature>
<name>A0A8K0R5D4_9PLEO</name>
<dbReference type="SUPFAM" id="SSF81383">
    <property type="entry name" value="F-box domain"/>
    <property type="match status" value="1"/>
</dbReference>
<gene>
    <name evidence="2" type="ORF">FB567DRAFT_550244</name>
</gene>